<proteinExistence type="predicted"/>
<gene>
    <name evidence="1" type="ORF">HELGO_WM10187</name>
</gene>
<evidence type="ECO:0000313" key="1">
    <source>
        <dbReference type="EMBL" id="CAA6801395.1"/>
    </source>
</evidence>
<name>A0A6S6SEI2_9BACT</name>
<dbReference type="AlphaFoldDB" id="A0A6S6SEI2"/>
<sequence length="49" mass="5287">MIKKGILIGLILSLSGCVGTVRIANDNNTRIKDSTTPMITKTGLIEEEK</sequence>
<dbReference type="EMBL" id="CACVAX010000005">
    <property type="protein sequence ID" value="CAA6801395.1"/>
    <property type="molecule type" value="Genomic_DNA"/>
</dbReference>
<organism evidence="1">
    <name type="scientific">uncultured Sulfurovum sp</name>
    <dbReference type="NCBI Taxonomy" id="269237"/>
    <lineage>
        <taxon>Bacteria</taxon>
        <taxon>Pseudomonadati</taxon>
        <taxon>Campylobacterota</taxon>
        <taxon>Epsilonproteobacteria</taxon>
        <taxon>Campylobacterales</taxon>
        <taxon>Sulfurovaceae</taxon>
        <taxon>Sulfurovum</taxon>
        <taxon>environmental samples</taxon>
    </lineage>
</organism>
<accession>A0A6S6SEI2</accession>
<evidence type="ECO:0008006" key="2">
    <source>
        <dbReference type="Google" id="ProtNLM"/>
    </source>
</evidence>
<protein>
    <recommendedName>
        <fullName evidence="2">Lipoprotein</fullName>
    </recommendedName>
</protein>
<reference evidence="1" key="1">
    <citation type="submission" date="2020-01" db="EMBL/GenBank/DDBJ databases">
        <authorList>
            <person name="Meier V. D."/>
            <person name="Meier V D."/>
        </authorList>
    </citation>
    <scope>NUCLEOTIDE SEQUENCE</scope>
    <source>
        <strain evidence="1">HLG_WM_MAG_04</strain>
    </source>
</reference>
<dbReference type="PROSITE" id="PS51257">
    <property type="entry name" value="PROKAR_LIPOPROTEIN"/>
    <property type="match status" value="1"/>
</dbReference>